<dbReference type="Proteomes" id="UP000001068">
    <property type="component" value="Chromosome"/>
</dbReference>
<dbReference type="HOGENOM" id="CLU_476218_0_0_2"/>
<accession>E8R8A2</accession>
<evidence type="ECO:0008006" key="3">
    <source>
        <dbReference type="Google" id="ProtNLM"/>
    </source>
</evidence>
<keyword evidence="2" id="KW-1185">Reference proteome</keyword>
<dbReference type="OrthoDB" id="387761at2157"/>
<dbReference type="KEGG" id="dmu:Desmu_0409"/>
<reference evidence="2" key="1">
    <citation type="submission" date="2010-11" db="EMBL/GenBank/DDBJ databases">
        <title>The complete genome of Desulfurococcus mucosus DSM 2162.</title>
        <authorList>
            <consortium name="US DOE Joint Genome Institute (JGI-PGF)"/>
            <person name="Lucas S."/>
            <person name="Copeland A."/>
            <person name="Lapidus A."/>
            <person name="Bruce D."/>
            <person name="Goodwin L."/>
            <person name="Pitluck S."/>
            <person name="Kyrpides N."/>
            <person name="Mavromatis K."/>
            <person name="Pagani I."/>
            <person name="Ivanova N."/>
            <person name="Ovchinnikova G."/>
            <person name="Chertkov O."/>
            <person name="Held B."/>
            <person name="Brettin T."/>
            <person name="Detter J.C."/>
            <person name="Tapia R."/>
            <person name="Han C."/>
            <person name="Land M."/>
            <person name="Hauser L."/>
            <person name="Markowitz V."/>
            <person name="Cheng J.-F."/>
            <person name="Hugenholtz P."/>
            <person name="Woyke T."/>
            <person name="Wu D."/>
            <person name="Wirth R."/>
            <person name="Bilek Y."/>
            <person name="Hader T."/>
            <person name="Klenk H.-P."/>
            <person name="Eisen J.A."/>
        </authorList>
    </citation>
    <scope>NUCLEOTIDE SEQUENCE [LARGE SCALE GENOMIC DNA]</scope>
    <source>
        <strain evidence="2">ATCC 35584 / DSM 2162 / JCM 9187 / O7/1</strain>
    </source>
</reference>
<gene>
    <name evidence="1" type="ordered locus">Desmu_0409</name>
</gene>
<protein>
    <recommendedName>
        <fullName evidence="3">DUF4129 domain-containing protein</fullName>
    </recommendedName>
</protein>
<reference evidence="1 2" key="2">
    <citation type="journal article" date="2011" name="Stand. Genomic Sci.">
        <title>Complete genome sequence of Desulfurococcus mucosus type strain (O7/1).</title>
        <authorList>
            <person name="Wirth R."/>
            <person name="Chertkov O."/>
            <person name="Held B."/>
            <person name="Lapidus A."/>
            <person name="Nolan M."/>
            <person name="Lucas S."/>
            <person name="Hammon N."/>
            <person name="Deshpande S."/>
            <person name="Cheng J.F."/>
            <person name="Tapia R."/>
            <person name="Han C."/>
            <person name="Goodwin L."/>
            <person name="Pitluck S."/>
            <person name="Liolios K."/>
            <person name="Ioanna P."/>
            <person name="Ivanova N."/>
            <person name="Mavromatis K."/>
            <person name="Mikhailova N."/>
            <person name="Pati A."/>
            <person name="Chen A."/>
            <person name="Palaniappan K."/>
            <person name="Land M."/>
            <person name="Hauser L."/>
            <person name="Chang Y.J."/>
            <person name="Jeffries C.D."/>
            <person name="Bilek Y."/>
            <person name="Hader T."/>
            <person name="Rohde M."/>
            <person name="Spring S."/>
            <person name="Sikorski J."/>
            <person name="Goker M."/>
            <person name="Woyke T."/>
            <person name="Bristow J."/>
            <person name="Eisen J.A."/>
            <person name="Markowitz V."/>
            <person name="Hugenholtz P."/>
            <person name="Kyrpides N.C."/>
            <person name="Klenk H.P."/>
        </authorList>
    </citation>
    <scope>NUCLEOTIDE SEQUENCE [LARGE SCALE GENOMIC DNA]</scope>
    <source>
        <strain evidence="2">ATCC 35584 / DSM 2162 / JCM 9187 / O7/1</strain>
    </source>
</reference>
<dbReference type="EMBL" id="CP002363">
    <property type="protein sequence ID" value="ADV64728.1"/>
    <property type="molecule type" value="Genomic_DNA"/>
</dbReference>
<evidence type="ECO:0000313" key="2">
    <source>
        <dbReference type="Proteomes" id="UP000001068"/>
    </source>
</evidence>
<evidence type="ECO:0000313" key="1">
    <source>
        <dbReference type="EMBL" id="ADV64728.1"/>
    </source>
</evidence>
<name>E8R8A2_DESM0</name>
<dbReference type="eggNOG" id="arCOG03665">
    <property type="taxonomic scope" value="Archaea"/>
</dbReference>
<organism evidence="1 2">
    <name type="scientific">Desulfurococcus mucosus (strain ATCC 35584 / DSM 2162 / JCM 9187 / O7/1)</name>
    <dbReference type="NCBI Taxonomy" id="765177"/>
    <lineage>
        <taxon>Archaea</taxon>
        <taxon>Thermoproteota</taxon>
        <taxon>Thermoprotei</taxon>
        <taxon>Desulfurococcales</taxon>
        <taxon>Desulfurococcaceae</taxon>
        <taxon>Desulfurococcus</taxon>
    </lineage>
</organism>
<dbReference type="GeneID" id="10153102"/>
<dbReference type="RefSeq" id="WP_013561950.1">
    <property type="nucleotide sequence ID" value="NC_014961.1"/>
</dbReference>
<dbReference type="AlphaFoldDB" id="E8R8A2"/>
<sequence length="577" mass="60643" precursor="true">MKTWLLLLLIGIPVITATPVYTRGEGAGCLYYLVLLDKAVSSAATLDPAGRTLAEAVAGAPAPTGLTGLHRDAWLAILGYYRVVEEASETAPGDPAAQYRIAEAADALGSVLEYAERLSKCSRDPGAAGLTLKRVEAGVSSMRSILEDLAENLTAWSGILEAGLQPALDAYTPGMEVHAWVKTLGEGVSVSSIKLYTWPSLVLMDAPGYTCRGSYCYSVIEIPDAGRLASKGVAGLVGAGGILEFAFTVDAEVNGSRVKAVKLFKAVYRHPAITVEASLLGAGLLNVSIYSDAAYNASLSVNGEHALNLSLKPGVNILLVNASSKQAVGQAVRVEVCVEPGVDTLPACRAVYASTQGAPSGIGVSVEAPSPVFTWTGTLGIHVVNHEGRPVNITVYAGGSMVYSGPLEASMVIEAWAGPLPATWLSIEVAVQGGSGAVTVYKGSLLVVNTASLTAVAAALTAAVAVARRSLATVLQPQFRIRRPGARGRPRGPGFASRIALLYYDALSRLGVREPRPHETLREHYSASVEPAGFRERVKELLRRLMHLAERDLYSARKVEPGEAGEVYRGVLDAVED</sequence>
<proteinExistence type="predicted"/>
<dbReference type="STRING" id="765177.Desmu_0409"/>